<dbReference type="Proteomes" id="UP000515158">
    <property type="component" value="Unplaced"/>
</dbReference>
<protein>
    <submittedName>
        <fullName evidence="7">Uncharacterized protein LOC117644023</fullName>
    </submittedName>
</protein>
<organism evidence="7">
    <name type="scientific">Thrips palmi</name>
    <name type="common">Melon thrips</name>
    <dbReference type="NCBI Taxonomy" id="161013"/>
    <lineage>
        <taxon>Eukaryota</taxon>
        <taxon>Metazoa</taxon>
        <taxon>Ecdysozoa</taxon>
        <taxon>Arthropoda</taxon>
        <taxon>Hexapoda</taxon>
        <taxon>Insecta</taxon>
        <taxon>Pterygota</taxon>
        <taxon>Neoptera</taxon>
        <taxon>Paraneoptera</taxon>
        <taxon>Thysanoptera</taxon>
        <taxon>Terebrantia</taxon>
        <taxon>Thripoidea</taxon>
        <taxon>Thripidae</taxon>
        <taxon>Thrips</taxon>
    </lineage>
</organism>
<feature type="transmembrane region" description="Helical" evidence="5">
    <location>
        <begin position="52"/>
        <end position="70"/>
    </location>
</feature>
<evidence type="ECO:0000313" key="6">
    <source>
        <dbReference type="Proteomes" id="UP000515158"/>
    </source>
</evidence>
<feature type="transmembrane region" description="Helical" evidence="5">
    <location>
        <begin position="170"/>
        <end position="194"/>
    </location>
</feature>
<evidence type="ECO:0000256" key="5">
    <source>
        <dbReference type="SAM" id="Phobius"/>
    </source>
</evidence>
<gene>
    <name evidence="7" type="primary">LOC117644023</name>
</gene>
<proteinExistence type="predicted"/>
<dbReference type="InterPro" id="IPR005828">
    <property type="entry name" value="MFS_sugar_transport-like"/>
</dbReference>
<evidence type="ECO:0000313" key="7">
    <source>
        <dbReference type="RefSeq" id="XP_034239101.1"/>
    </source>
</evidence>
<dbReference type="GO" id="GO:0022857">
    <property type="term" value="F:transmembrane transporter activity"/>
    <property type="evidence" value="ECO:0007669"/>
    <property type="project" value="InterPro"/>
</dbReference>
<dbReference type="RefSeq" id="XP_034239101.1">
    <property type="nucleotide sequence ID" value="XM_034383210.1"/>
</dbReference>
<keyword evidence="2 5" id="KW-0812">Transmembrane</keyword>
<name>A0A6P8YQ89_THRPL</name>
<feature type="transmembrane region" description="Helical" evidence="5">
    <location>
        <begin position="20"/>
        <end position="40"/>
    </location>
</feature>
<dbReference type="AlphaFoldDB" id="A0A6P8YQ89"/>
<evidence type="ECO:0000256" key="2">
    <source>
        <dbReference type="ARBA" id="ARBA00022692"/>
    </source>
</evidence>
<dbReference type="Pfam" id="PF00083">
    <property type="entry name" value="Sugar_tr"/>
    <property type="match status" value="1"/>
</dbReference>
<evidence type="ECO:0000256" key="4">
    <source>
        <dbReference type="ARBA" id="ARBA00023136"/>
    </source>
</evidence>
<reference evidence="7" key="1">
    <citation type="submission" date="2025-08" db="UniProtKB">
        <authorList>
            <consortium name="RefSeq"/>
        </authorList>
    </citation>
    <scope>IDENTIFICATION</scope>
    <source>
        <tissue evidence="7">Total insect</tissue>
    </source>
</reference>
<keyword evidence="3 5" id="KW-1133">Transmembrane helix</keyword>
<dbReference type="GeneID" id="117644023"/>
<evidence type="ECO:0000256" key="3">
    <source>
        <dbReference type="ARBA" id="ARBA00022989"/>
    </source>
</evidence>
<keyword evidence="4 5" id="KW-0472">Membrane</keyword>
<dbReference type="PANTHER" id="PTHR48021:SF1">
    <property type="entry name" value="GH07001P-RELATED"/>
    <property type="match status" value="1"/>
</dbReference>
<accession>A0A6P8YQ89</accession>
<evidence type="ECO:0000256" key="1">
    <source>
        <dbReference type="ARBA" id="ARBA00004370"/>
    </source>
</evidence>
<dbReference type="InParanoid" id="A0A6P8YQ89"/>
<dbReference type="PANTHER" id="PTHR48021">
    <property type="match status" value="1"/>
</dbReference>
<dbReference type="OrthoDB" id="10665233at2759"/>
<dbReference type="Gene3D" id="1.20.1250.20">
    <property type="entry name" value="MFS general substrate transporter like domains"/>
    <property type="match status" value="1"/>
</dbReference>
<dbReference type="KEGG" id="tpal:117644023"/>
<keyword evidence="6" id="KW-1185">Reference proteome</keyword>
<dbReference type="InterPro" id="IPR050549">
    <property type="entry name" value="MFS_Trehalose_Transporter"/>
</dbReference>
<comment type="subcellular location">
    <subcellularLocation>
        <location evidence="1">Membrane</location>
    </subcellularLocation>
</comment>
<sequence length="221" mass="23944">MALPASLMYFAELWRPAKRGAVCCVPTLAVVLGRGMAFALEHRKVLEPGDAALVGLAPALLGLLLLLLLAPPSPYWLALRGREVSLGRALARLRGLRDERGARDEADDVVDTVREQRSGVCAGNVLPMRAKAWLPALAVLVYAACRTATEAAYVMVPMLVREAADNRGRYFLASCCYGHALWALVLAAVMGGLLPETNGFTLAQLHEIFRGPNRQTLQTRL</sequence>
<dbReference type="GO" id="GO:0016020">
    <property type="term" value="C:membrane"/>
    <property type="evidence" value="ECO:0007669"/>
    <property type="project" value="UniProtKB-SubCell"/>
</dbReference>
<dbReference type="InterPro" id="IPR036259">
    <property type="entry name" value="MFS_trans_sf"/>
</dbReference>